<evidence type="ECO:0000313" key="2">
    <source>
        <dbReference type="Proteomes" id="UP001161391"/>
    </source>
</evidence>
<gene>
    <name evidence="1" type="ORF">GCM10007853_09660</name>
</gene>
<evidence type="ECO:0000313" key="1">
    <source>
        <dbReference type="EMBL" id="GLQ23092.1"/>
    </source>
</evidence>
<protein>
    <submittedName>
        <fullName evidence="1">Uncharacterized protein</fullName>
    </submittedName>
</protein>
<comment type="caution">
    <text evidence="1">The sequence shown here is derived from an EMBL/GenBank/DDBJ whole genome shotgun (WGS) entry which is preliminary data.</text>
</comment>
<reference evidence="1" key="2">
    <citation type="submission" date="2023-01" db="EMBL/GenBank/DDBJ databases">
        <title>Draft genome sequence of Algimonas ampicilliniresistens strain NBRC 108219.</title>
        <authorList>
            <person name="Sun Q."/>
            <person name="Mori K."/>
        </authorList>
    </citation>
    <scope>NUCLEOTIDE SEQUENCE</scope>
    <source>
        <strain evidence="1">NBRC 108219</strain>
    </source>
</reference>
<reference evidence="1" key="1">
    <citation type="journal article" date="2014" name="Int. J. Syst. Evol. Microbiol.">
        <title>Complete genome of a new Firmicutes species belonging to the dominant human colonic microbiota ('Ruminococcus bicirculans') reveals two chromosomes and a selective capacity to utilize plant glucans.</title>
        <authorList>
            <consortium name="NISC Comparative Sequencing Program"/>
            <person name="Wegmann U."/>
            <person name="Louis P."/>
            <person name="Goesmann A."/>
            <person name="Henrissat B."/>
            <person name="Duncan S.H."/>
            <person name="Flint H.J."/>
        </authorList>
    </citation>
    <scope>NUCLEOTIDE SEQUENCE</scope>
    <source>
        <strain evidence="1">NBRC 108219</strain>
    </source>
</reference>
<keyword evidence="2" id="KW-1185">Reference proteome</keyword>
<accession>A0ABQ5V9R3</accession>
<proteinExistence type="predicted"/>
<dbReference type="EMBL" id="BSNK01000001">
    <property type="protein sequence ID" value="GLQ23092.1"/>
    <property type="molecule type" value="Genomic_DNA"/>
</dbReference>
<organism evidence="1 2">
    <name type="scientific">Algimonas ampicilliniresistens</name>
    <dbReference type="NCBI Taxonomy" id="1298735"/>
    <lineage>
        <taxon>Bacteria</taxon>
        <taxon>Pseudomonadati</taxon>
        <taxon>Pseudomonadota</taxon>
        <taxon>Alphaproteobacteria</taxon>
        <taxon>Maricaulales</taxon>
        <taxon>Robiginitomaculaceae</taxon>
        <taxon>Algimonas</taxon>
    </lineage>
</organism>
<dbReference type="Proteomes" id="UP001161391">
    <property type="component" value="Unassembled WGS sequence"/>
</dbReference>
<name>A0ABQ5V9R3_9PROT</name>
<sequence length="49" mass="5380">MSVRVGNDELDTIKTGINHIIDGVPACPTNAYDDDAWLEFDGLGHFECN</sequence>